<evidence type="ECO:0000313" key="3">
    <source>
        <dbReference type="EMBL" id="OXC76642.1"/>
    </source>
</evidence>
<protein>
    <submittedName>
        <fullName evidence="4">Sigma-fimbriae tip adhesin</fullName>
    </submittedName>
</protein>
<feature type="domain" description="Spore coat protein U/FanG" evidence="2">
    <location>
        <begin position="21"/>
        <end position="140"/>
    </location>
</feature>
<dbReference type="EMBL" id="MTHB01000109">
    <property type="protein sequence ID" value="OXC77221.1"/>
    <property type="molecule type" value="Genomic_DNA"/>
</dbReference>
<evidence type="ECO:0000256" key="1">
    <source>
        <dbReference type="SAM" id="SignalP"/>
    </source>
</evidence>
<dbReference type="SMART" id="SM00972">
    <property type="entry name" value="SCPU"/>
    <property type="match status" value="2"/>
</dbReference>
<evidence type="ECO:0000313" key="4">
    <source>
        <dbReference type="EMBL" id="OXC77221.1"/>
    </source>
</evidence>
<accession>A0A226X1B7</accession>
<dbReference type="InterPro" id="IPR053167">
    <property type="entry name" value="Spore_coat_component"/>
</dbReference>
<evidence type="ECO:0000313" key="5">
    <source>
        <dbReference type="Proteomes" id="UP000214720"/>
    </source>
</evidence>
<dbReference type="InterPro" id="IPR007893">
    <property type="entry name" value="Spore_coat_U/FanG"/>
</dbReference>
<dbReference type="AlphaFoldDB" id="A0A226X1B7"/>
<feature type="signal peptide" evidence="1">
    <location>
        <begin position="1"/>
        <end position="21"/>
    </location>
</feature>
<sequence>MKRSLSLFVLAVVLFSMPTEASAESCTAVATDLNFGSVSPISREAFDATSTVSVTCTWPATTQLPNVQICLNLGGTSPRHLSNGTNQLQYDLYSDPGHSVAWGSTSHGTVPISFTMIKPSTGTSTKQVVTVYGRILANQPAVRTVNNANTLYTQNFHGAHTSFNVLFYLQGGGWPCSALAATSTFGFNASATVVNNCNLSATNIAFNAVGLLDTALTANGAITAQCTNGNAYKITLNGGANGTLNARKMMRSGGGATLGYELYTDTQFTTPWGDGTLGTSPATNTGTGDAQVISVYGRVPAQNTPAPGTYTDTVTATISF</sequence>
<name>A0A226X1B7_CABSO</name>
<dbReference type="Pfam" id="PF05229">
    <property type="entry name" value="SCPU"/>
    <property type="match status" value="2"/>
</dbReference>
<organism evidence="4 5">
    <name type="scientific">Caballeronia sordidicola</name>
    <name type="common">Burkholderia sordidicola</name>
    <dbReference type="NCBI Taxonomy" id="196367"/>
    <lineage>
        <taxon>Bacteria</taxon>
        <taxon>Pseudomonadati</taxon>
        <taxon>Pseudomonadota</taxon>
        <taxon>Betaproteobacteria</taxon>
        <taxon>Burkholderiales</taxon>
        <taxon>Burkholderiaceae</taxon>
        <taxon>Caballeronia</taxon>
    </lineage>
</organism>
<evidence type="ECO:0000259" key="2">
    <source>
        <dbReference type="Pfam" id="PF05229"/>
    </source>
</evidence>
<proteinExistence type="predicted"/>
<dbReference type="Proteomes" id="UP000214720">
    <property type="component" value="Unassembled WGS sequence"/>
</dbReference>
<comment type="caution">
    <text evidence="4">The sequence shown here is derived from an EMBL/GenBank/DDBJ whole genome shotgun (WGS) entry which is preliminary data.</text>
</comment>
<dbReference type="PANTHER" id="PTHR37089">
    <property type="entry name" value="PROTEIN U-RELATED"/>
    <property type="match status" value="1"/>
</dbReference>
<reference evidence="5" key="1">
    <citation type="submission" date="2017-01" db="EMBL/GenBank/DDBJ databases">
        <title>Genome Analysis of Deinococcus marmoris KOPRI26562.</title>
        <authorList>
            <person name="Kim J.H."/>
            <person name="Oh H.-M."/>
        </authorList>
    </citation>
    <scope>NUCLEOTIDE SEQUENCE [LARGE SCALE GENOMIC DNA]</scope>
    <source>
        <strain evidence="5">PAMC 26633</strain>
    </source>
</reference>
<dbReference type="RefSeq" id="WP_089161531.1">
    <property type="nucleotide sequence ID" value="NZ_MTHB01000109.1"/>
</dbReference>
<dbReference type="OrthoDB" id="8751277at2"/>
<dbReference type="EMBL" id="MTHB01000123">
    <property type="protein sequence ID" value="OXC76642.1"/>
    <property type="molecule type" value="Genomic_DNA"/>
</dbReference>
<feature type="chain" id="PRO_5015074706" evidence="1">
    <location>
        <begin position="22"/>
        <end position="320"/>
    </location>
</feature>
<gene>
    <name evidence="4" type="ORF">BSU04_16955</name>
    <name evidence="3" type="ORF">BSU04_21735</name>
</gene>
<feature type="domain" description="Spore coat protein U/FanG" evidence="2">
    <location>
        <begin position="184"/>
        <end position="317"/>
    </location>
</feature>
<reference evidence="4" key="2">
    <citation type="submission" date="2017-01" db="EMBL/GenBank/DDBJ databases">
        <authorList>
            <person name="Mah S.A."/>
            <person name="Swanson W.J."/>
            <person name="Moy G.W."/>
            <person name="Vacquier V.D."/>
        </authorList>
    </citation>
    <scope>NUCLEOTIDE SEQUENCE</scope>
    <source>
        <strain evidence="4">PAMC 26633</strain>
    </source>
</reference>
<keyword evidence="1" id="KW-0732">Signal</keyword>